<dbReference type="OMA" id="HTLGGDN"/>
<evidence type="ECO:0000313" key="2">
    <source>
        <dbReference type="EMBL" id="EPS42871.1"/>
    </source>
</evidence>
<protein>
    <submittedName>
        <fullName evidence="2">Uncharacterized protein</fullName>
    </submittedName>
</protein>
<dbReference type="HOGENOM" id="CLU_2277410_0_0_1"/>
<evidence type="ECO:0000256" key="1">
    <source>
        <dbReference type="SAM" id="MobiDB-lite"/>
    </source>
</evidence>
<comment type="caution">
    <text evidence="2">The sequence shown here is derived from an EMBL/GenBank/DDBJ whole genome shotgun (WGS) entry which is preliminary data.</text>
</comment>
<proteinExistence type="predicted"/>
<dbReference type="EMBL" id="AQGS01000096">
    <property type="protein sequence ID" value="EPS42871.1"/>
    <property type="molecule type" value="Genomic_DNA"/>
</dbReference>
<evidence type="ECO:0000313" key="3">
    <source>
        <dbReference type="Proteomes" id="UP000015100"/>
    </source>
</evidence>
<name>S8AP63_DACHA</name>
<dbReference type="Proteomes" id="UP000015100">
    <property type="component" value="Unassembled WGS sequence"/>
</dbReference>
<dbReference type="OrthoDB" id="5411093at2759"/>
<sequence length="104" mass="10364">MGCGGSKEDYEASAEPARTAKSTYRTSGPGHTLGGDNSAQGRNGSGATSSVPSNAGNAAAAAAARREEAQRAAEARTKTKLKPQPNTAAPGSGNLTSSDTLAWN</sequence>
<feature type="compositionally biased region" description="Polar residues" evidence="1">
    <location>
        <begin position="84"/>
        <end position="104"/>
    </location>
</feature>
<organism evidence="2 3">
    <name type="scientific">Dactylellina haptotyla (strain CBS 200.50)</name>
    <name type="common">Nematode-trapping fungus</name>
    <name type="synonym">Monacrosporium haptotylum</name>
    <dbReference type="NCBI Taxonomy" id="1284197"/>
    <lineage>
        <taxon>Eukaryota</taxon>
        <taxon>Fungi</taxon>
        <taxon>Dikarya</taxon>
        <taxon>Ascomycota</taxon>
        <taxon>Pezizomycotina</taxon>
        <taxon>Orbiliomycetes</taxon>
        <taxon>Orbiliales</taxon>
        <taxon>Orbiliaceae</taxon>
        <taxon>Dactylellina</taxon>
    </lineage>
</organism>
<feature type="compositionally biased region" description="Basic and acidic residues" evidence="1">
    <location>
        <begin position="1"/>
        <end position="10"/>
    </location>
</feature>
<dbReference type="AlphaFoldDB" id="S8AP63"/>
<feature type="region of interest" description="Disordered" evidence="1">
    <location>
        <begin position="1"/>
        <end position="104"/>
    </location>
</feature>
<gene>
    <name evidence="2" type="ORF">H072_3210</name>
</gene>
<feature type="compositionally biased region" description="Polar residues" evidence="1">
    <location>
        <begin position="35"/>
        <end position="56"/>
    </location>
</feature>
<feature type="compositionally biased region" description="Basic and acidic residues" evidence="1">
    <location>
        <begin position="64"/>
        <end position="77"/>
    </location>
</feature>
<reference evidence="3" key="2">
    <citation type="submission" date="2013-04" db="EMBL/GenBank/DDBJ databases">
        <title>Genomic mechanisms accounting for the adaptation to parasitism in nematode-trapping fungi.</title>
        <authorList>
            <person name="Ahren D.G."/>
        </authorList>
    </citation>
    <scope>NUCLEOTIDE SEQUENCE [LARGE SCALE GENOMIC DNA]</scope>
    <source>
        <strain evidence="3">CBS 200.50</strain>
    </source>
</reference>
<reference evidence="2 3" key="1">
    <citation type="journal article" date="2013" name="PLoS Genet.">
        <title>Genomic mechanisms accounting for the adaptation to parasitism in nematode-trapping fungi.</title>
        <authorList>
            <person name="Meerupati T."/>
            <person name="Andersson K.M."/>
            <person name="Friman E."/>
            <person name="Kumar D."/>
            <person name="Tunlid A."/>
            <person name="Ahren D."/>
        </authorList>
    </citation>
    <scope>NUCLEOTIDE SEQUENCE [LARGE SCALE GENOMIC DNA]</scope>
    <source>
        <strain evidence="2 3">CBS 200.50</strain>
    </source>
</reference>
<keyword evidence="3" id="KW-1185">Reference proteome</keyword>
<accession>S8AP63</accession>